<dbReference type="AlphaFoldDB" id="A0A161HIA6"/>
<keyword evidence="15" id="KW-1185">Reference proteome</keyword>
<protein>
    <recommendedName>
        <fullName evidence="12">Alkyl transferase</fullName>
        <ecNumber evidence="12">2.5.1.-</ecNumber>
    </recommendedName>
</protein>
<evidence type="ECO:0000256" key="12">
    <source>
        <dbReference type="RuleBase" id="RU363018"/>
    </source>
</evidence>
<dbReference type="PANTHER" id="PTHR10291:SF43">
    <property type="entry name" value="DEHYDRODOLICHYL DIPHOSPHATE SYNTHASE COMPLEX SUBUNIT DHDDS"/>
    <property type="match status" value="1"/>
</dbReference>
<dbReference type="NCBIfam" id="TIGR00055">
    <property type="entry name" value="uppS"/>
    <property type="match status" value="1"/>
</dbReference>
<reference evidence="14 15" key="1">
    <citation type="submission" date="2016-02" db="EMBL/GenBank/DDBJ databases">
        <title>Complete genome sequence and transcriptome regulation of the pentose utilising yeast Sugiyamaella lignohabitans.</title>
        <authorList>
            <person name="Bellasio M."/>
            <person name="Peymann A."/>
            <person name="Valli M."/>
            <person name="Sipitzky M."/>
            <person name="Graf A."/>
            <person name="Sauer M."/>
            <person name="Marx H."/>
            <person name="Mattanovich D."/>
        </authorList>
    </citation>
    <scope>NUCLEOTIDE SEQUENCE [LARGE SCALE GENOMIC DNA]</scope>
    <source>
        <strain evidence="14 15">CBS 10342</strain>
    </source>
</reference>
<dbReference type="SUPFAM" id="SSF64005">
    <property type="entry name" value="Undecaprenyl diphosphate synthase"/>
    <property type="match status" value="1"/>
</dbReference>
<dbReference type="GO" id="GO:0005789">
    <property type="term" value="C:endoplasmic reticulum membrane"/>
    <property type="evidence" value="ECO:0007669"/>
    <property type="project" value="UniProtKB-SubCell"/>
</dbReference>
<evidence type="ECO:0000256" key="10">
    <source>
        <dbReference type="ARBA" id="ARBA00058504"/>
    </source>
</evidence>
<evidence type="ECO:0000256" key="6">
    <source>
        <dbReference type="ARBA" id="ARBA00022824"/>
    </source>
</evidence>
<dbReference type="HAMAP" id="MF_01139">
    <property type="entry name" value="ISPT"/>
    <property type="match status" value="1"/>
</dbReference>
<evidence type="ECO:0000256" key="2">
    <source>
        <dbReference type="ARBA" id="ARBA00004406"/>
    </source>
</evidence>
<dbReference type="PANTHER" id="PTHR10291">
    <property type="entry name" value="DEHYDRODOLICHYL DIPHOSPHATE SYNTHASE FAMILY MEMBER"/>
    <property type="match status" value="1"/>
</dbReference>
<organism evidence="14 15">
    <name type="scientific">Sugiyamaella lignohabitans</name>
    <dbReference type="NCBI Taxonomy" id="796027"/>
    <lineage>
        <taxon>Eukaryota</taxon>
        <taxon>Fungi</taxon>
        <taxon>Dikarya</taxon>
        <taxon>Ascomycota</taxon>
        <taxon>Saccharomycotina</taxon>
        <taxon>Dipodascomycetes</taxon>
        <taxon>Dipodascales</taxon>
        <taxon>Trichomonascaceae</taxon>
        <taxon>Sugiyamaella</taxon>
    </lineage>
</organism>
<evidence type="ECO:0000256" key="3">
    <source>
        <dbReference type="ARBA" id="ARBA00004922"/>
    </source>
</evidence>
<dbReference type="GO" id="GO:1904423">
    <property type="term" value="C:dehydrodolichyl diphosphate synthase complex"/>
    <property type="evidence" value="ECO:0007669"/>
    <property type="project" value="EnsemblFungi"/>
</dbReference>
<keyword evidence="7" id="KW-0460">Magnesium</keyword>
<dbReference type="Gene3D" id="3.40.1180.10">
    <property type="entry name" value="Decaprenyl diphosphate synthase-like"/>
    <property type="match status" value="1"/>
</dbReference>
<comment type="catalytic activity">
    <reaction evidence="9">
        <text>n isopentenyl diphosphate + (2E,6E)-farnesyl diphosphate = a di-trans,poly-cis-polyprenyl diphosphate + n diphosphate</text>
        <dbReference type="Rhea" id="RHEA:53008"/>
        <dbReference type="Rhea" id="RHEA-COMP:19494"/>
        <dbReference type="ChEBI" id="CHEBI:33019"/>
        <dbReference type="ChEBI" id="CHEBI:128769"/>
        <dbReference type="ChEBI" id="CHEBI:136960"/>
        <dbReference type="ChEBI" id="CHEBI:175763"/>
        <dbReference type="EC" id="2.5.1.87"/>
    </reaction>
</comment>
<dbReference type="OrthoDB" id="4173905at2759"/>
<dbReference type="GO" id="GO:0005811">
    <property type="term" value="C:lipid droplet"/>
    <property type="evidence" value="ECO:0007669"/>
    <property type="project" value="EnsemblFungi"/>
</dbReference>
<evidence type="ECO:0000256" key="7">
    <source>
        <dbReference type="ARBA" id="ARBA00022842"/>
    </source>
</evidence>
<dbReference type="RefSeq" id="XP_018734634.1">
    <property type="nucleotide sequence ID" value="XM_018880991.1"/>
</dbReference>
<comment type="pathway">
    <text evidence="3">Protein modification; protein glycosylation.</text>
</comment>
<evidence type="ECO:0000256" key="9">
    <source>
        <dbReference type="ARBA" id="ARBA00047353"/>
    </source>
</evidence>
<comment type="function">
    <text evidence="10">With NUS1, forms the dehydrodolichyl diphosphate synthase (DDS) complex, an essential component of the dolichol monophosphate (Dol-P) biosynthetic machinery. Adds multiple copies of isopentenyl pyrophosphate (IPP) to farnesyl pyrophosphate (FPP) to produce dehydrodolichyl diphosphate (Dedol-PP), a precursor of dolichol which is utilized as a sugar carrier in protein glycosylation in the endoplasmic reticulum (ER).</text>
</comment>
<accession>A0A161HIA6</accession>
<evidence type="ECO:0000313" key="14">
    <source>
        <dbReference type="EMBL" id="ANB12157.1"/>
    </source>
</evidence>
<evidence type="ECO:0000256" key="1">
    <source>
        <dbReference type="ARBA" id="ARBA00001946"/>
    </source>
</evidence>
<evidence type="ECO:0000256" key="13">
    <source>
        <dbReference type="SAM" id="MobiDB-lite"/>
    </source>
</evidence>
<proteinExistence type="inferred from homology"/>
<evidence type="ECO:0000256" key="11">
    <source>
        <dbReference type="ARBA" id="ARBA00064670"/>
    </source>
</evidence>
<sequence length="312" mass="35499">MNIISGFPGVEYLVKRTKTFLCHVLRTGPVPGHVAIVMDGNRRFAKKRHQETWEGHNAGFETLASVLEFCYELGVQAVTVFAFSIENFKRPAYEVDALMKIVKDKLIQVCENGDLADQYGLRIRVIGNRSLLPPDVIEVAEKAEKLTRNNTKAVLNICFPYTSRDDVTNSIRRIVTRAEKGLIDPDSIDEDTIASNMYTGSCPPLDILIRTSGVERFSDFMLWESQHYTMIEFVNILWPDFNCWHMFKAILKWGLQKGNGRYNENLLANDDSDYNLTGDDTLDYDSPSTTFVGDKDTSTDYYDNDSEETVVE</sequence>
<keyword evidence="6" id="KW-0256">Endoplasmic reticulum</keyword>
<dbReference type="GO" id="GO:0043048">
    <property type="term" value="P:dolichyl monophosphate biosynthetic process"/>
    <property type="evidence" value="ECO:0007669"/>
    <property type="project" value="EnsemblFungi"/>
</dbReference>
<comment type="subunit">
    <text evidence="11">Forms an active dehydrodolichyl diphosphate synthase complex with NUS1.</text>
</comment>
<dbReference type="EMBL" id="CP014501">
    <property type="protein sequence ID" value="ANB12157.1"/>
    <property type="molecule type" value="Genomic_DNA"/>
</dbReference>
<dbReference type="CDD" id="cd00475">
    <property type="entry name" value="Cis_IPPS"/>
    <property type="match status" value="1"/>
</dbReference>
<dbReference type="FunFam" id="3.40.1180.10:FF:000002">
    <property type="entry name" value="Alkyl transferase"/>
    <property type="match status" value="1"/>
</dbReference>
<evidence type="ECO:0000256" key="4">
    <source>
        <dbReference type="ARBA" id="ARBA00005432"/>
    </source>
</evidence>
<dbReference type="GO" id="GO:0045547">
    <property type="term" value="F:ditrans,polycis-polyprenyl diphosphate synthase [(2E,6E)-farnesyl diphosphate specific] activity"/>
    <property type="evidence" value="ECO:0007669"/>
    <property type="project" value="UniProtKB-EC"/>
</dbReference>
<dbReference type="Pfam" id="PF01255">
    <property type="entry name" value="Prenyltransf"/>
    <property type="match status" value="1"/>
</dbReference>
<dbReference type="PROSITE" id="PS01066">
    <property type="entry name" value="UPP_SYNTHASE"/>
    <property type="match status" value="1"/>
</dbReference>
<dbReference type="InterPro" id="IPR018520">
    <property type="entry name" value="UPP_synth-like_CS"/>
</dbReference>
<feature type="region of interest" description="Disordered" evidence="13">
    <location>
        <begin position="278"/>
        <end position="312"/>
    </location>
</feature>
<dbReference type="EC" id="2.5.1.-" evidence="12"/>
<comment type="similarity">
    <text evidence="4 12">Belongs to the UPP synthase family.</text>
</comment>
<dbReference type="KEGG" id="slb:AWJ20_395"/>
<comment type="cofactor">
    <cofactor evidence="1">
        <name>Mg(2+)</name>
        <dbReference type="ChEBI" id="CHEBI:18420"/>
    </cofactor>
</comment>
<dbReference type="GeneID" id="30036027"/>
<name>A0A161HIA6_9ASCO</name>
<dbReference type="GO" id="GO:0016094">
    <property type="term" value="P:polyprenol biosynthetic process"/>
    <property type="evidence" value="ECO:0007669"/>
    <property type="project" value="TreeGrafter"/>
</dbReference>
<dbReference type="InterPro" id="IPR001441">
    <property type="entry name" value="UPP_synth-like"/>
</dbReference>
<comment type="subcellular location">
    <subcellularLocation>
        <location evidence="2">Endoplasmic reticulum membrane</location>
        <topology evidence="2">Peripheral membrane protein</topology>
    </subcellularLocation>
</comment>
<gene>
    <name evidence="14" type="primary">RER2</name>
    <name evidence="14" type="ORF">AWJ20_395</name>
</gene>
<evidence type="ECO:0000313" key="15">
    <source>
        <dbReference type="Proteomes" id="UP000189580"/>
    </source>
</evidence>
<feature type="compositionally biased region" description="Acidic residues" evidence="13">
    <location>
        <begin position="302"/>
        <end position="312"/>
    </location>
</feature>
<dbReference type="InterPro" id="IPR036424">
    <property type="entry name" value="UPP_synth-like_sf"/>
</dbReference>
<dbReference type="GO" id="GO:0006888">
    <property type="term" value="P:endoplasmic reticulum to Golgi vesicle-mediated transport"/>
    <property type="evidence" value="ECO:0007669"/>
    <property type="project" value="EnsemblFungi"/>
</dbReference>
<evidence type="ECO:0000256" key="8">
    <source>
        <dbReference type="ARBA" id="ARBA00023136"/>
    </source>
</evidence>
<keyword evidence="5 12" id="KW-0808">Transferase</keyword>
<evidence type="ECO:0000256" key="5">
    <source>
        <dbReference type="ARBA" id="ARBA00022679"/>
    </source>
</evidence>
<keyword evidence="8" id="KW-0472">Membrane</keyword>
<dbReference type="Proteomes" id="UP000189580">
    <property type="component" value="Chromosome a"/>
</dbReference>